<name>A0ACC0TV12_9AGAM</name>
<reference evidence="1" key="1">
    <citation type="submission" date="2021-03" db="EMBL/GenBank/DDBJ databases">
        <title>Evolutionary priming and transition to the ectomycorrhizal habit in an iconic lineage of mushroom-forming fungi: is preadaptation a requirement?</title>
        <authorList>
            <consortium name="DOE Joint Genome Institute"/>
            <person name="Looney B.P."/>
            <person name="Miyauchi S."/>
            <person name="Morin E."/>
            <person name="Drula E."/>
            <person name="Courty P.E."/>
            <person name="Chicoki N."/>
            <person name="Fauchery L."/>
            <person name="Kohler A."/>
            <person name="Kuo A."/>
            <person name="LaButti K."/>
            <person name="Pangilinan J."/>
            <person name="Lipzen A."/>
            <person name="Riley R."/>
            <person name="Andreopoulos W."/>
            <person name="He G."/>
            <person name="Johnson J."/>
            <person name="Barry K.W."/>
            <person name="Grigoriev I.V."/>
            <person name="Nagy L."/>
            <person name="Hibbett D."/>
            <person name="Henrissat B."/>
            <person name="Matheny P.B."/>
            <person name="Labbe J."/>
            <person name="Martin A.F."/>
        </authorList>
    </citation>
    <scope>NUCLEOTIDE SEQUENCE</scope>
    <source>
        <strain evidence="1">BPL698</strain>
    </source>
</reference>
<sequence>MGSAVVTMFLPLLYLLYGGNGSKSEGGGERGWRCQRVRVMGDRGNGEEGEGGGKMAGSSLQQVAVGHVDDSVQVGDETRGGGWCARECVISVQKQDVNGSLVVAAHVDEGVCVSREAMEGEVLCSVVLASAASPVMMAWWWGLMFFLQGGMLFVFWLFVHSFLALVMEVRGWHGQEGGRWLGLDPEWRQTRLRVWWQWLIELGLIEAAGGAKMSVGEAEAMGVVVHKTRTGVATGDIEVVGNAEAETGSMEVVADVAGEETSEGTVADKTGAAMGDVEAVAGNASDTYS</sequence>
<accession>A0ACC0TV12</accession>
<comment type="caution">
    <text evidence="1">The sequence shown here is derived from an EMBL/GenBank/DDBJ whole genome shotgun (WGS) entry which is preliminary data.</text>
</comment>
<evidence type="ECO:0000313" key="2">
    <source>
        <dbReference type="Proteomes" id="UP001207468"/>
    </source>
</evidence>
<dbReference type="EMBL" id="JAGFNK010000455">
    <property type="protein sequence ID" value="KAI9450070.1"/>
    <property type="molecule type" value="Genomic_DNA"/>
</dbReference>
<evidence type="ECO:0000313" key="1">
    <source>
        <dbReference type="EMBL" id="KAI9450070.1"/>
    </source>
</evidence>
<organism evidence="1 2">
    <name type="scientific">Russula earlei</name>
    <dbReference type="NCBI Taxonomy" id="71964"/>
    <lineage>
        <taxon>Eukaryota</taxon>
        <taxon>Fungi</taxon>
        <taxon>Dikarya</taxon>
        <taxon>Basidiomycota</taxon>
        <taxon>Agaricomycotina</taxon>
        <taxon>Agaricomycetes</taxon>
        <taxon>Russulales</taxon>
        <taxon>Russulaceae</taxon>
        <taxon>Russula</taxon>
    </lineage>
</organism>
<gene>
    <name evidence="1" type="ORF">F5148DRAFT_1370914</name>
</gene>
<proteinExistence type="predicted"/>
<protein>
    <submittedName>
        <fullName evidence="1">Uncharacterized protein</fullName>
    </submittedName>
</protein>
<dbReference type="Proteomes" id="UP001207468">
    <property type="component" value="Unassembled WGS sequence"/>
</dbReference>
<keyword evidence="2" id="KW-1185">Reference proteome</keyword>